<evidence type="ECO:0000256" key="4">
    <source>
        <dbReference type="ARBA" id="ARBA00023136"/>
    </source>
</evidence>
<dbReference type="Proteomes" id="UP000510822">
    <property type="component" value="Chromosome"/>
</dbReference>
<dbReference type="Gene3D" id="3.40.50.12780">
    <property type="entry name" value="N-terminal domain of ligase-like"/>
    <property type="match status" value="1"/>
</dbReference>
<dbReference type="PANTHER" id="PTHR43767">
    <property type="entry name" value="LONG-CHAIN-FATTY-ACID--COA LIGASE"/>
    <property type="match status" value="1"/>
</dbReference>
<dbReference type="GO" id="GO:0016020">
    <property type="term" value="C:membrane"/>
    <property type="evidence" value="ECO:0007669"/>
    <property type="project" value="UniProtKB-SubCell"/>
</dbReference>
<evidence type="ECO:0000313" key="12">
    <source>
        <dbReference type="Proteomes" id="UP000510822"/>
    </source>
</evidence>
<evidence type="ECO:0000259" key="9">
    <source>
        <dbReference type="Pfam" id="PF13193"/>
    </source>
</evidence>
<evidence type="ECO:0000256" key="1">
    <source>
        <dbReference type="ARBA" id="ARBA00004170"/>
    </source>
</evidence>
<dbReference type="InterPro" id="IPR025110">
    <property type="entry name" value="AMP-bd_C"/>
</dbReference>
<feature type="domain" description="AMP-dependent synthetase/ligase" evidence="8">
    <location>
        <begin position="127"/>
        <end position="290"/>
    </location>
</feature>
<dbReference type="RefSeq" id="WP_180306386.1">
    <property type="nucleotide sequence ID" value="NZ_CP058952.1"/>
</dbReference>
<dbReference type="InterPro" id="IPR000873">
    <property type="entry name" value="AMP-dep_synth/lig_dom"/>
</dbReference>
<gene>
    <name evidence="11" type="ORF">HZU75_12650</name>
</gene>
<evidence type="ECO:0000313" key="11">
    <source>
        <dbReference type="EMBL" id="QLI82305.1"/>
    </source>
</evidence>
<comment type="subcellular location">
    <subcellularLocation>
        <location evidence="1">Membrane</location>
        <topology evidence="1">Peripheral membrane protein</topology>
    </subcellularLocation>
</comment>
<dbReference type="Pfam" id="PF22818">
    <property type="entry name" value="ApeI-like"/>
    <property type="match status" value="1"/>
</dbReference>
<dbReference type="Pfam" id="PF00501">
    <property type="entry name" value="AMP-binding"/>
    <property type="match status" value="1"/>
</dbReference>
<dbReference type="GO" id="GO:0004467">
    <property type="term" value="F:long-chain fatty acid-CoA ligase activity"/>
    <property type="evidence" value="ECO:0007669"/>
    <property type="project" value="UniProtKB-EC"/>
</dbReference>
<feature type="domain" description="ApeI dehydratase-like" evidence="10">
    <location>
        <begin position="468"/>
        <end position="566"/>
    </location>
</feature>
<dbReference type="Pfam" id="PF13193">
    <property type="entry name" value="AMP-binding_C"/>
    <property type="match status" value="1"/>
</dbReference>
<name>A0A7D5ZE30_9NEIS</name>
<keyword evidence="3" id="KW-0436">Ligase</keyword>
<keyword evidence="12" id="KW-1185">Reference proteome</keyword>
<evidence type="ECO:0000256" key="5">
    <source>
        <dbReference type="ARBA" id="ARBA00026121"/>
    </source>
</evidence>
<dbReference type="InterPro" id="IPR042099">
    <property type="entry name" value="ANL_N_sf"/>
</dbReference>
<protein>
    <recommendedName>
        <fullName evidence="6">Long-chain-fatty-acid--CoA ligase</fullName>
        <ecNumber evidence="5">6.2.1.3</ecNumber>
    </recommendedName>
    <alternativeName>
        <fullName evidence="7">Long-chain acyl-CoA synthetase</fullName>
    </alternativeName>
</protein>
<evidence type="ECO:0000259" key="10">
    <source>
        <dbReference type="Pfam" id="PF22818"/>
    </source>
</evidence>
<dbReference type="InterPro" id="IPR020845">
    <property type="entry name" value="AMP-binding_CS"/>
</dbReference>
<dbReference type="KEGG" id="cfon:HZU75_12650"/>
<feature type="domain" description="AMP-binding enzyme C-terminal" evidence="9">
    <location>
        <begin position="363"/>
        <end position="445"/>
    </location>
</feature>
<evidence type="ECO:0000256" key="3">
    <source>
        <dbReference type="ARBA" id="ARBA00022598"/>
    </source>
</evidence>
<dbReference type="EMBL" id="CP058952">
    <property type="protein sequence ID" value="QLI82305.1"/>
    <property type="molecule type" value="Genomic_DNA"/>
</dbReference>
<dbReference type="PROSITE" id="PS00455">
    <property type="entry name" value="AMP_BINDING"/>
    <property type="match status" value="1"/>
</dbReference>
<dbReference type="Gene3D" id="3.10.129.10">
    <property type="entry name" value="Hotdog Thioesterase"/>
    <property type="match status" value="1"/>
</dbReference>
<sequence length="571" mass="62173">MDTTAAYSQEANMNKWLDSNTPAYDFAFQQDRLISSTEFAAQVAALAHTLAAHDENAICLFCRDAYWFAVALFAAWQTGKIVHLPGDETRVHATPCTLRLSDDEDFGLNISDLIVAAPAGHQYLLQEINSTACQLYIYTSGSSGEPKAIRKSYAQLLAEVQALESLFGAQVADSVILSTVSQQHLYGLLFRVLWPIAVGRVFAAETAFFPEHLFALSLAHAKVSWVASPAHYKRMGEHLAWHEVAPHLAALFSSAGVLGAEVAREISQRSALPIQEIFGSSETGGVAWRTQGAQSAAWQALPDVALRVNQDGALEICSAHLPDTQWHTMDDAANLASDGSFTLLGRLDRIVKIEEKRIALVGVEQALAHLPEVDDAAVFAANEQGRQSLNAVLVLNLAGNALLAQLGKTAFIKLLKKQLTGQIETLALPRRWRFVAALPMNAQGKTTQAALSALFMPAVLLPQIVAEQVNGAQCQLQLHVKADIAYFAGHFPGTPILPGVTQIHWAAQLARQYFAITGQFQRMDVIKFQQIIQPGAELSLQLDWDETRQRLSFAYTSSQGAHSSGRLVFAA</sequence>
<evidence type="ECO:0000256" key="7">
    <source>
        <dbReference type="ARBA" id="ARBA00042773"/>
    </source>
</evidence>
<dbReference type="SUPFAM" id="SSF54637">
    <property type="entry name" value="Thioesterase/thiol ester dehydrase-isomerase"/>
    <property type="match status" value="1"/>
</dbReference>
<dbReference type="InterPro" id="IPR050237">
    <property type="entry name" value="ATP-dep_AMP-bd_enzyme"/>
</dbReference>
<dbReference type="InterPro" id="IPR045851">
    <property type="entry name" value="AMP-bd_C_sf"/>
</dbReference>
<proteinExistence type="predicted"/>
<dbReference type="InterPro" id="IPR029069">
    <property type="entry name" value="HotDog_dom_sf"/>
</dbReference>
<dbReference type="EC" id="6.2.1.3" evidence="5"/>
<dbReference type="InterPro" id="IPR054545">
    <property type="entry name" value="ApeI-like"/>
</dbReference>
<dbReference type="AlphaFoldDB" id="A0A7D5ZE30"/>
<dbReference type="Gene3D" id="3.30.300.30">
    <property type="match status" value="1"/>
</dbReference>
<reference evidence="11 12" key="1">
    <citation type="journal article" date="2016" name="Int. J. Syst. Evol. Microbiol.">
        <title>Chitinibacter fontanus sp. nov., isolated from a spring.</title>
        <authorList>
            <person name="Sheu S.Y."/>
            <person name="Li Y.S."/>
            <person name="Young C.C."/>
            <person name="Chen W.M."/>
        </authorList>
    </citation>
    <scope>NUCLEOTIDE SEQUENCE [LARGE SCALE GENOMIC DNA]</scope>
    <source>
        <strain evidence="11 12">STM-7</strain>
    </source>
</reference>
<organism evidence="11 12">
    <name type="scientific">Chitinibacter fontanus</name>
    <dbReference type="NCBI Taxonomy" id="1737446"/>
    <lineage>
        <taxon>Bacteria</taxon>
        <taxon>Pseudomonadati</taxon>
        <taxon>Pseudomonadota</taxon>
        <taxon>Betaproteobacteria</taxon>
        <taxon>Neisseriales</taxon>
        <taxon>Chitinibacteraceae</taxon>
        <taxon>Chitinibacter</taxon>
    </lineage>
</organism>
<evidence type="ECO:0000259" key="8">
    <source>
        <dbReference type="Pfam" id="PF00501"/>
    </source>
</evidence>
<accession>A0A7D5ZE30</accession>
<evidence type="ECO:0000256" key="2">
    <source>
        <dbReference type="ARBA" id="ARBA00005005"/>
    </source>
</evidence>
<dbReference type="PANTHER" id="PTHR43767:SF8">
    <property type="entry name" value="LONG-CHAIN-FATTY-ACID--COA LIGASE"/>
    <property type="match status" value="1"/>
</dbReference>
<evidence type="ECO:0000256" key="6">
    <source>
        <dbReference type="ARBA" id="ARBA00039545"/>
    </source>
</evidence>
<comment type="pathway">
    <text evidence="2">Lipid metabolism; fatty acid beta-oxidation.</text>
</comment>
<dbReference type="SUPFAM" id="SSF56801">
    <property type="entry name" value="Acetyl-CoA synthetase-like"/>
    <property type="match status" value="1"/>
</dbReference>
<keyword evidence="4" id="KW-0472">Membrane</keyword>